<dbReference type="InterPro" id="IPR053961">
    <property type="entry name" value="XRCC4_N"/>
</dbReference>
<dbReference type="EMBL" id="LR899011">
    <property type="protein sequence ID" value="CAD7084317.1"/>
    <property type="molecule type" value="Genomic_DNA"/>
</dbReference>
<dbReference type="FunCoup" id="A0A7R8YT42">
    <property type="interactions" value="5"/>
</dbReference>
<evidence type="ECO:0000313" key="8">
    <source>
        <dbReference type="EMBL" id="CAD7084317.1"/>
    </source>
</evidence>
<protein>
    <recommendedName>
        <fullName evidence="7">XRCC4 N-terminal domain-containing protein</fullName>
    </recommendedName>
</protein>
<dbReference type="GO" id="GO:0006303">
    <property type="term" value="P:double-strand break repair via nonhomologous end joining"/>
    <property type="evidence" value="ECO:0007669"/>
    <property type="project" value="TreeGrafter"/>
</dbReference>
<proteinExistence type="predicted"/>
<evidence type="ECO:0000256" key="2">
    <source>
        <dbReference type="ARBA" id="ARBA00022763"/>
    </source>
</evidence>
<comment type="subcellular location">
    <subcellularLocation>
        <location evidence="1">Nucleus</location>
    </subcellularLocation>
</comment>
<dbReference type="GO" id="GO:0005958">
    <property type="term" value="C:DNA-dependent protein kinase-DNA ligase 4 complex"/>
    <property type="evidence" value="ECO:0007669"/>
    <property type="project" value="TreeGrafter"/>
</dbReference>
<dbReference type="AlphaFoldDB" id="A0A7R8YT42"/>
<dbReference type="SUPFAM" id="SSF58022">
    <property type="entry name" value="XRCC4, C-terminal oligomerization domain"/>
    <property type="match status" value="1"/>
</dbReference>
<evidence type="ECO:0000256" key="5">
    <source>
        <dbReference type="SAM" id="Coils"/>
    </source>
</evidence>
<feature type="domain" description="XRCC4 N-terminal" evidence="7">
    <location>
        <begin position="21"/>
        <end position="94"/>
    </location>
</feature>
<feature type="compositionally biased region" description="Basic and acidic residues" evidence="6">
    <location>
        <begin position="248"/>
        <end position="279"/>
    </location>
</feature>
<evidence type="ECO:0000256" key="6">
    <source>
        <dbReference type="SAM" id="MobiDB-lite"/>
    </source>
</evidence>
<dbReference type="GO" id="GO:0010165">
    <property type="term" value="P:response to X-ray"/>
    <property type="evidence" value="ECO:0007669"/>
    <property type="project" value="TreeGrafter"/>
</dbReference>
<evidence type="ECO:0000313" key="9">
    <source>
        <dbReference type="Proteomes" id="UP000594454"/>
    </source>
</evidence>
<gene>
    <name evidence="8" type="ORF">HERILL_LOCUS7215</name>
</gene>
<keyword evidence="3" id="KW-0234">DNA repair</keyword>
<keyword evidence="4" id="KW-0539">Nucleus</keyword>
<feature type="coiled-coil region" evidence="5">
    <location>
        <begin position="173"/>
        <end position="203"/>
    </location>
</feature>
<keyword evidence="2" id="KW-0227">DNA damage</keyword>
<sequence>MDHSPTTFLNKLPIANTSEYYILKSIWSSEEVNLNLIDFRDASNEWSGSISNEYLKASAEALDIPFDDFCAETKGALSTNGGLRSFEYAIENDEFVLRKVDTVRVIYCQVPLVRETSLLQKVFLEAMDTIDTLKIELSTKQLDYQTLDMEFKMLAQSYEKSVVEKNASEKELLQKCAALLNSKKNKIAELQELLAEGRRLAEQNRVSSNVQQGSNGDGERLTQPMPISETQRPVRSLPKRKNLVAAETAEKRIRTLEQEAEEVNKVRPGKSDDSEKALDSEDMFDAMIG</sequence>
<keyword evidence="9" id="KW-1185">Reference proteome</keyword>
<evidence type="ECO:0000259" key="7">
    <source>
        <dbReference type="Pfam" id="PF06632"/>
    </source>
</evidence>
<dbReference type="Pfam" id="PF06632">
    <property type="entry name" value="XRCC4"/>
    <property type="match status" value="1"/>
</dbReference>
<dbReference type="Gene3D" id="2.170.210.10">
    <property type="entry name" value="DNA double-strand break repair and VJ recombination XRCC4, N-terminal"/>
    <property type="match status" value="1"/>
</dbReference>
<dbReference type="InterPro" id="IPR014751">
    <property type="entry name" value="XRCC4-like_C"/>
</dbReference>
<feature type="compositionally biased region" description="Acidic residues" evidence="6">
    <location>
        <begin position="280"/>
        <end position="289"/>
    </location>
</feature>
<dbReference type="GO" id="GO:0003677">
    <property type="term" value="F:DNA binding"/>
    <property type="evidence" value="ECO:0007669"/>
    <property type="project" value="InterPro"/>
</dbReference>
<evidence type="ECO:0000256" key="1">
    <source>
        <dbReference type="ARBA" id="ARBA00004123"/>
    </source>
</evidence>
<keyword evidence="5" id="KW-0175">Coiled coil</keyword>
<dbReference type="OrthoDB" id="8064436at2759"/>
<name>A0A7R8YT42_HERIL</name>
<feature type="region of interest" description="Disordered" evidence="6">
    <location>
        <begin position="203"/>
        <end position="289"/>
    </location>
</feature>
<accession>A0A7R8YT42</accession>
<dbReference type="InParanoid" id="A0A7R8YT42"/>
<dbReference type="InterPro" id="IPR010585">
    <property type="entry name" value="DNA_repair_prot_XRCC4"/>
</dbReference>
<reference evidence="8 9" key="1">
    <citation type="submission" date="2020-11" db="EMBL/GenBank/DDBJ databases">
        <authorList>
            <person name="Wallbank WR R."/>
            <person name="Pardo Diaz C."/>
            <person name="Kozak K."/>
            <person name="Martin S."/>
            <person name="Jiggins C."/>
            <person name="Moest M."/>
            <person name="Warren A I."/>
            <person name="Generalovic N T."/>
            <person name="Byers J.R.P. K."/>
            <person name="Montejo-Kovacevich G."/>
            <person name="Yen C E."/>
        </authorList>
    </citation>
    <scope>NUCLEOTIDE SEQUENCE [LARGE SCALE GENOMIC DNA]</scope>
</reference>
<dbReference type="Gene3D" id="1.20.5.370">
    <property type="match status" value="1"/>
</dbReference>
<dbReference type="GO" id="GO:0006310">
    <property type="term" value="P:DNA recombination"/>
    <property type="evidence" value="ECO:0007669"/>
    <property type="project" value="InterPro"/>
</dbReference>
<dbReference type="InterPro" id="IPR038051">
    <property type="entry name" value="XRCC4-like_N_sf"/>
</dbReference>
<evidence type="ECO:0000256" key="3">
    <source>
        <dbReference type="ARBA" id="ARBA00023204"/>
    </source>
</evidence>
<dbReference type="Proteomes" id="UP000594454">
    <property type="component" value="Chromosome 3"/>
</dbReference>
<feature type="compositionally biased region" description="Polar residues" evidence="6">
    <location>
        <begin position="204"/>
        <end position="214"/>
    </location>
</feature>
<dbReference type="GO" id="GO:0032807">
    <property type="term" value="C:DNA ligase IV complex"/>
    <property type="evidence" value="ECO:0007669"/>
    <property type="project" value="TreeGrafter"/>
</dbReference>
<dbReference type="PANTHER" id="PTHR28559:SF1">
    <property type="entry name" value="DNA REPAIR PROTEIN XRCC4"/>
    <property type="match status" value="1"/>
</dbReference>
<organism evidence="8 9">
    <name type="scientific">Hermetia illucens</name>
    <name type="common">Black soldier fly</name>
    <dbReference type="NCBI Taxonomy" id="343691"/>
    <lineage>
        <taxon>Eukaryota</taxon>
        <taxon>Metazoa</taxon>
        <taxon>Ecdysozoa</taxon>
        <taxon>Arthropoda</taxon>
        <taxon>Hexapoda</taxon>
        <taxon>Insecta</taxon>
        <taxon>Pterygota</taxon>
        <taxon>Neoptera</taxon>
        <taxon>Endopterygota</taxon>
        <taxon>Diptera</taxon>
        <taxon>Brachycera</taxon>
        <taxon>Stratiomyomorpha</taxon>
        <taxon>Stratiomyidae</taxon>
        <taxon>Hermetiinae</taxon>
        <taxon>Hermetia</taxon>
    </lineage>
</organism>
<evidence type="ECO:0000256" key="4">
    <source>
        <dbReference type="ARBA" id="ARBA00023242"/>
    </source>
</evidence>
<dbReference type="PANTHER" id="PTHR28559">
    <property type="entry name" value="DNA REPAIR PROTEIN XRCC4"/>
    <property type="match status" value="1"/>
</dbReference>